<dbReference type="InterPro" id="IPR032358">
    <property type="entry name" value="DUF4867"/>
</dbReference>
<organism evidence="1 2">
    <name type="scientific">Anaerovibrio lipolyticus</name>
    <dbReference type="NCBI Taxonomy" id="82374"/>
    <lineage>
        <taxon>Bacteria</taxon>
        <taxon>Bacillati</taxon>
        <taxon>Bacillota</taxon>
        <taxon>Negativicutes</taxon>
        <taxon>Selenomonadales</taxon>
        <taxon>Selenomonadaceae</taxon>
        <taxon>Anaerovibrio</taxon>
    </lineage>
</organism>
<dbReference type="EMBL" id="JSCE01000113">
    <property type="protein sequence ID" value="KHM52306.1"/>
    <property type="molecule type" value="Genomic_DNA"/>
</dbReference>
<proteinExistence type="predicted"/>
<gene>
    <name evidence="1" type="ORF">NZ47_05600</name>
</gene>
<dbReference type="Proteomes" id="UP000030993">
    <property type="component" value="Unassembled WGS sequence"/>
</dbReference>
<name>A0A0B2K0G3_9FIRM</name>
<dbReference type="eggNOG" id="ENOG502ZCEZ">
    <property type="taxonomic scope" value="Bacteria"/>
</dbReference>
<reference evidence="1 2" key="1">
    <citation type="journal article" date="2013" name="PLoS ONE">
        <title>Identification and characterization of three novel lipases belonging to families II and V from Anaerovibrio lipolyticus 5ST.</title>
        <authorList>
            <person name="Prive F."/>
            <person name="Kaderbhai N.N."/>
            <person name="Girdwood S."/>
            <person name="Worgan H.J."/>
            <person name="Pinloche E."/>
            <person name="Scollan N.D."/>
            <person name="Huws S.A."/>
            <person name="Newbold C.J."/>
        </authorList>
    </citation>
    <scope>NUCLEOTIDE SEQUENCE [LARGE SCALE GENOMIC DNA]</scope>
    <source>
        <strain evidence="1 2">5S</strain>
    </source>
</reference>
<keyword evidence="2" id="KW-1185">Reference proteome</keyword>
<evidence type="ECO:0000313" key="1">
    <source>
        <dbReference type="EMBL" id="KHM52306.1"/>
    </source>
</evidence>
<dbReference type="RefSeq" id="WP_039207375.1">
    <property type="nucleotide sequence ID" value="NZ_JSCE01000113.1"/>
</dbReference>
<dbReference type="Pfam" id="PF16161">
    <property type="entry name" value="DUF4867"/>
    <property type="match status" value="1"/>
</dbReference>
<protein>
    <recommendedName>
        <fullName evidence="3">DUF4867 domain-containing protein</fullName>
    </recommendedName>
</protein>
<comment type="caution">
    <text evidence="1">The sequence shown here is derived from an EMBL/GenBank/DDBJ whole genome shotgun (WGS) entry which is preliminary data.</text>
</comment>
<sequence>MKSVLDEGFKMYGRVLDLDATEFMDEVQKLPAAPQGQVLYEASIPSFEQTKLFLKFMDEIYGGMPIEFGCCHGFNDKLNGLEYHRDSEINIAGTDMILMVGHRWDIDYEDNSYDTSKVEAFFVPKGTVVEIFATTLHYAPCGVDGKEFRSGVVLPGGTNEALDVVPEAKGESKMLFAINKWLLVHPESGERGRVGLLKGKNLSVRDFE</sequence>
<dbReference type="STRING" id="82374.NZ47_05600"/>
<accession>A0A0B2K0G3</accession>
<dbReference type="AlphaFoldDB" id="A0A0B2K0G3"/>
<evidence type="ECO:0000313" key="2">
    <source>
        <dbReference type="Proteomes" id="UP000030993"/>
    </source>
</evidence>
<evidence type="ECO:0008006" key="3">
    <source>
        <dbReference type="Google" id="ProtNLM"/>
    </source>
</evidence>